<evidence type="ECO:0000259" key="2">
    <source>
        <dbReference type="Pfam" id="PF12770"/>
    </source>
</evidence>
<dbReference type="InterPro" id="IPR006597">
    <property type="entry name" value="Sel1-like"/>
</dbReference>
<sequence>MPPEAVKASSKLTSNEANLKDKTREREETFSDLDSKAIDCFHKAHDYLSKCKGAGNVSNLNKAIALLLSAASACSKADPQYQECFNQFATALLTRFLYTGKAEDVQNAVNLRAGPVLGHPVEVHVQSADGHNKPNLQDMIKNATVILNDFLQAHDQVILENAILLYKEALKLLPESHSQRWKILWEFSEGLLIQFHLTGNVAPLEEAITCLRQVQQNKPNRIISLCAALTTGNKGPNGKSNILMAMDLANRIAHSNAKALKMAQAGQASWRSFNMDHDIMKLDAAVGNLEEAEALLSWGHNKRGPLLSQLGTVFACCFEFKGDATKLKMAIEALRESVALQDPSGPNYSTSIYNLAAVVQRRFDLQADPKDINEAIMLHREALKLHAPPHSDRGHSLHNLADALQKRFTQDRDLKDIDEAIQLHREALDFHGRDHQDHGVFLNDLGAALQIRFKQKQDLKDIDEAIELHRMAVAIHAASHPKRITALNNLAAGLQARFPQRGDLKDIDEAIELHREALGICPHDQDRSPYLSNLAKAVLNRFDHRGDQQDIEEAIELNRAALKICTYHHPDHGTSLNSLADAVYSRFSEWGDPQDIDEAIQLHKEALSTCAASDLNHPHWLSNLASALHSRFKQRGDPVDIDESLQYHRQALEICPAPHPYRRMVLSNFATALGIKDNDKAIPMLREALELCPAAYSQRSTILNTLAGAVLARFHQHGDPNDLDDSIQLHRAALAIRTAPHPGRSKSLRNLSLAIRTRFNHRGDPRDIDEAIQLLTEALAICTASHPSRSSILSALGIVVLTRALEKGDQKDIDKAIQLHREALVIRATPHPDRSRSLNSLATAILARFEKLMDPKDIDEAMELFRQAIALHSAPDPEYSDYLNNLAFASYAQFEQHKDPKYIDEAVQLHRELKKLSPTPHPYRGTRLANFGRILHIFYSHQPSEQILEEAISVLQEASTYLFSSPLSRYDASRAWATVAAANGHSSFMAAYRVSMNLLPQLAAVHLDIKSRAQVLASESITSLASISAMCAIALEQNDVAVEFLEGSRSIFWAQAFRLRTPLDNLAKADPQLASRLGELSRQLEQASFRDTSRGLVTETQHQAMAMEAEAAWCRKLNDDLEETIKAIQKLPGFEDFTRLKSIASLRRAAVTGPIIILLGIKATCSALIVTSSEDVKHVPLPGMNLQAIKLYSDLPHALRMGDFDIAEFLDVHGRSEKSLDQSDLEARFFGSREDHTNMRSDDIFRRNLAEMWKTIKSASPPRLWWCPTGPFAFLPIHAAGIYDEHETDCVADYVVSSYIPTLAALLDPPNNTATSFKMTAVIVPNAPNCRPLPGTSAELATIVNRVPNQWLTSLLSPTRLEVVRILHESSIVHFACHGIQDSKNPLDSGLMLADGRLQVSQIMHKRDSNNMDTNVKAMSLAFLSACETAKGDGSTPDEAMHLAATLLFAGFRGVVATMWTMNDNDGPKITDTFYKKLFDDCDLNPTPPVVPDLTKAAEALHLAVSELRKEPAPCIVAMADLL</sequence>
<reference evidence="3" key="1">
    <citation type="submission" date="2023-03" db="EMBL/GenBank/DDBJ databases">
        <title>Massive genome expansion in bonnet fungi (Mycena s.s.) driven by repeated elements and novel gene families across ecological guilds.</title>
        <authorList>
            <consortium name="Lawrence Berkeley National Laboratory"/>
            <person name="Harder C.B."/>
            <person name="Miyauchi S."/>
            <person name="Viragh M."/>
            <person name="Kuo A."/>
            <person name="Thoen E."/>
            <person name="Andreopoulos B."/>
            <person name="Lu D."/>
            <person name="Skrede I."/>
            <person name="Drula E."/>
            <person name="Henrissat B."/>
            <person name="Morin E."/>
            <person name="Kohler A."/>
            <person name="Barry K."/>
            <person name="LaButti K."/>
            <person name="Morin E."/>
            <person name="Salamov A."/>
            <person name="Lipzen A."/>
            <person name="Mereny Z."/>
            <person name="Hegedus B."/>
            <person name="Baldrian P."/>
            <person name="Stursova M."/>
            <person name="Weitz H."/>
            <person name="Taylor A."/>
            <person name="Grigoriev I.V."/>
            <person name="Nagy L.G."/>
            <person name="Martin F."/>
            <person name="Kauserud H."/>
        </authorList>
    </citation>
    <scope>NUCLEOTIDE SEQUENCE</scope>
    <source>
        <strain evidence="3">CBHHK002</strain>
    </source>
</reference>
<dbReference type="Pfam" id="PF12770">
    <property type="entry name" value="CHAT"/>
    <property type="match status" value="1"/>
</dbReference>
<gene>
    <name evidence="3" type="ORF">DFH08DRAFT_814828</name>
</gene>
<evidence type="ECO:0000313" key="4">
    <source>
        <dbReference type="Proteomes" id="UP001218218"/>
    </source>
</evidence>
<dbReference type="Proteomes" id="UP001218218">
    <property type="component" value="Unassembled WGS sequence"/>
</dbReference>
<evidence type="ECO:0000313" key="3">
    <source>
        <dbReference type="EMBL" id="KAJ7331518.1"/>
    </source>
</evidence>
<comment type="caution">
    <text evidence="3">The sequence shown here is derived from an EMBL/GenBank/DDBJ whole genome shotgun (WGS) entry which is preliminary data.</text>
</comment>
<dbReference type="Pfam" id="PF13374">
    <property type="entry name" value="TPR_10"/>
    <property type="match status" value="1"/>
</dbReference>
<dbReference type="SUPFAM" id="SSF81901">
    <property type="entry name" value="HCP-like"/>
    <property type="match status" value="3"/>
</dbReference>
<protein>
    <submittedName>
        <fullName evidence="3">CHAT domain-containing protein</fullName>
    </submittedName>
</protein>
<dbReference type="Pfam" id="PF08238">
    <property type="entry name" value="Sel1"/>
    <property type="match status" value="3"/>
</dbReference>
<dbReference type="EMBL" id="JARIHO010000035">
    <property type="protein sequence ID" value="KAJ7331518.1"/>
    <property type="molecule type" value="Genomic_DNA"/>
</dbReference>
<dbReference type="SUPFAM" id="SSF48452">
    <property type="entry name" value="TPR-like"/>
    <property type="match status" value="1"/>
</dbReference>
<dbReference type="InterPro" id="IPR024983">
    <property type="entry name" value="CHAT_dom"/>
</dbReference>
<accession>A0AAD6ZPN2</accession>
<feature type="domain" description="CHAT" evidence="2">
    <location>
        <begin position="1257"/>
        <end position="1480"/>
    </location>
</feature>
<feature type="region of interest" description="Disordered" evidence="1">
    <location>
        <begin position="1"/>
        <end position="25"/>
    </location>
</feature>
<name>A0AAD6ZPN2_9AGAR</name>
<keyword evidence="4" id="KW-1185">Reference proteome</keyword>
<dbReference type="PANTHER" id="PTHR19959:SF119">
    <property type="entry name" value="FUNGAL LIPASE-LIKE DOMAIN-CONTAINING PROTEIN"/>
    <property type="match status" value="1"/>
</dbReference>
<organism evidence="3 4">
    <name type="scientific">Mycena albidolilacea</name>
    <dbReference type="NCBI Taxonomy" id="1033008"/>
    <lineage>
        <taxon>Eukaryota</taxon>
        <taxon>Fungi</taxon>
        <taxon>Dikarya</taxon>
        <taxon>Basidiomycota</taxon>
        <taxon>Agaricomycotina</taxon>
        <taxon>Agaricomycetes</taxon>
        <taxon>Agaricomycetidae</taxon>
        <taxon>Agaricales</taxon>
        <taxon>Marasmiineae</taxon>
        <taxon>Mycenaceae</taxon>
        <taxon>Mycena</taxon>
    </lineage>
</organism>
<dbReference type="Gene3D" id="1.25.40.10">
    <property type="entry name" value="Tetratricopeptide repeat domain"/>
    <property type="match status" value="4"/>
</dbReference>
<dbReference type="InterPro" id="IPR011990">
    <property type="entry name" value="TPR-like_helical_dom_sf"/>
</dbReference>
<evidence type="ECO:0000256" key="1">
    <source>
        <dbReference type="SAM" id="MobiDB-lite"/>
    </source>
</evidence>
<dbReference type="PANTHER" id="PTHR19959">
    <property type="entry name" value="KINESIN LIGHT CHAIN"/>
    <property type="match status" value="1"/>
</dbReference>
<proteinExistence type="predicted"/>